<dbReference type="STRING" id="34720.A0A195F191"/>
<dbReference type="Gene3D" id="1.10.418.10">
    <property type="entry name" value="Calponin-like domain"/>
    <property type="match status" value="1"/>
</dbReference>
<sequence length="2103" mass="242575">MQKGQKMQIAPIMDESATGIRYDDVYISPSHIKFSEAFEGVVHRQRIIIKNVGYKPALIRICPLNSIAFQIKTRKSGIRVSPGLSITTYVTYTFKRASILRAIIPIEINGKIFDYHVISTLATEYINIEPKSVDFGKNIKFSRFSIDLWQNDLDLMIKPRRGRIKPHKEIILQIKLMSRNEGIFYTEFWIKSTPNIRVPIKVHVIVPKLVVYHPNSTGDFTLINFPPTIENTCRFDTFVLRNLSSRASSYVVLGEIDNEVKCIPDIDRKQHPTYSIFEIHPFEGRIGPFQGIILEVRFSPINILSQRRKEQEQKQWRKCENKYPNQKNTDFMQFIRIVRVQCIESEIITRIDPIKDISMDNFTKQYHKTISQKIYIQDPMEISSVIMSYTSSIDSEIYDAVKLYLYGEVEAIQVHFEPDILYFGDLIVGQISQRVLLEPSFKLFFNVAADSYDSIVSKRCFGRRKIGSYFIVCTVNIIFKSKKGLLSRKSLPIKKIDEDEEIMNRLLSLPKWKLLYKDYSQMCKFTENVKSSLKKSIFATKAAVLIPLSPLQIYKVHIYPTTFVHFGMVAPNSFNYRRLVVKNTNDIPVMIQLVAMSNKYIYFPEGDSMLLQPGSTMTKLVEYFADKVCGKFNGHINYVINHNHSFELNITASIVRKQLYVDNKEIELGKEWSRGEVYQPITSIVRIINKLNAKVCFRWEIPAMSGFYIEPKSGSVRSNATLYAYVYYEYNNMKDNYTPAILICESGNRLSLRFSAPRFVPKVGFVNDITNLGEIPLNLPTKVIAVLQNFEFTQVTYEVDSALLIRGCNVNPLRGKISPRGIAILEIYLTFDVCCRFTTVIAVTIQECLQLLYKINGNVSFPRLKLVPQRIDIKRLRIDALQTHQITATNIGTTLLKLQVLLEEYPEFRVSLLANDRSSEIGTEGIIIVPGTSQNLYLHFQPVDLASCAFYLPIVINELLGPVSMLHPKSIRPAEILKSHEAHYMHLSGFSMTTLPDKLPTVSIDYTVTDRIIFFSKLLFRFNASTNKLSEELFIENRVTVREILISINIEEFNEVDCPFTIKWSHGAEIRRTTDAIECILHPGGNVSFILEFKPRKRGSFSAEAPIYIRGELDDGVFNKLRLDGEFPASSIDVEPTEIYFTPVPLGVAIEEKFRIRAKHFDNTTFIRSNFLTTPRCSGDYKNELLRVDFPNGNVVSPQSYVELEAKVTFKSNQPISFCLIIEFSDDNQLAMCFLTIYATADNNLLTTYMYSIKPSFDKTHARYLKKHVVNPPISSESLIGGGDCDIEEIPNARRVESKFSIMSHFDNRSRSIIDKRKDSKLYWDKQMNDIEIDIYNENMEVNEKQTLNDKRILNHKKFSVLSVAFGARSHRHSERLLSSTCSSNDRNGIATIMEEWMYSGPLKFRFYPNISYGITAAFSYFRIKKRSYVGNAKQESDAIMLSFINVLESIVGPNIHTYLGELSKQLLPENDIERINYVLQLCNKILDFLLSQGAYLVHVLPQFLLNYDDYLISIDIVQSNAQRKNLNTNCVSHKQLSRQLFESRNKQYWLDVTLQTYKCLVLRGIHEYKFRMSPRPSRRFTRYRDSIVSTSTSSLPRQYELHERAIENIVNSLSHELASDNRCSEEKFLLAWLGYHYEQQRVRDWMTDHRTIMNPQEKQDVTEYRAITNFHYDLSDSLVLIAVTAAYCPFLIDECFDNLYICPRNKQEMLHNAICVVTAWRKIRLGFIITPMQLVNPNQVQILMLVVHLFQILPTYVPRAKIKFNCSLSQTVTKQISVSNPTDNIVNYLLLLINDDNHFFTILKPVSILRLNAHGSGKVQIQFQAKKIQKSRAYLMLCGRAIGPHFGKNQTIILEGHIDNLGIASKYTIRSKLYEVVETNLKISVPYQNEAEYDIWIADERPSNPSTLKMTRWRELRARKIPRRLFLNQESIVVAESALMANLSISVACIAPKQRTFWLIFQAKTGDFIIQINSIWQRSINDRIVVQWAAQGECVCSNQRSGVRDSCPFNISIPIPSCNDQLRRCVTEMFKKTLEPREHLFWSKYSNTYLELRLIKWLMTSDIDSAALEFVHVFNTAVTYKVTISDKSSPLILPQYFTIQGK</sequence>
<evidence type="ECO:0000313" key="2">
    <source>
        <dbReference type="EMBL" id="KYN34233.1"/>
    </source>
</evidence>
<organism evidence="2 3">
    <name type="scientific">Trachymyrmex septentrionalis</name>
    <dbReference type="NCBI Taxonomy" id="34720"/>
    <lineage>
        <taxon>Eukaryota</taxon>
        <taxon>Metazoa</taxon>
        <taxon>Ecdysozoa</taxon>
        <taxon>Arthropoda</taxon>
        <taxon>Hexapoda</taxon>
        <taxon>Insecta</taxon>
        <taxon>Pterygota</taxon>
        <taxon>Neoptera</taxon>
        <taxon>Endopterygota</taxon>
        <taxon>Hymenoptera</taxon>
        <taxon>Apocrita</taxon>
        <taxon>Aculeata</taxon>
        <taxon>Formicoidea</taxon>
        <taxon>Formicidae</taxon>
        <taxon>Myrmicinae</taxon>
        <taxon>Trachymyrmex</taxon>
    </lineage>
</organism>
<dbReference type="InterPro" id="IPR036872">
    <property type="entry name" value="CH_dom_sf"/>
</dbReference>
<dbReference type="PROSITE" id="PS50021">
    <property type="entry name" value="CH"/>
    <property type="match status" value="1"/>
</dbReference>
<proteinExistence type="predicted"/>
<protein>
    <submittedName>
        <fullName evidence="2">Uncharacterized protein CXorf59</fullName>
    </submittedName>
</protein>
<dbReference type="InterPro" id="IPR001715">
    <property type="entry name" value="CH_dom"/>
</dbReference>
<dbReference type="Pfam" id="PF24529">
    <property type="entry name" value="CFAP47"/>
    <property type="match status" value="1"/>
</dbReference>
<dbReference type="PANTHER" id="PTHR45912:SF3">
    <property type="entry name" value="CILIA- AND FLAGELLA-ASSOCIATED PROTEIN 47"/>
    <property type="match status" value="1"/>
</dbReference>
<dbReference type="InterPro" id="IPR056343">
    <property type="entry name" value="CFAP47_dom"/>
</dbReference>
<dbReference type="GO" id="GO:0005929">
    <property type="term" value="C:cilium"/>
    <property type="evidence" value="ECO:0007669"/>
    <property type="project" value="TreeGrafter"/>
</dbReference>
<keyword evidence="3" id="KW-1185">Reference proteome</keyword>
<evidence type="ECO:0000313" key="3">
    <source>
        <dbReference type="Proteomes" id="UP000078541"/>
    </source>
</evidence>
<evidence type="ECO:0000259" key="1">
    <source>
        <dbReference type="PROSITE" id="PS50021"/>
    </source>
</evidence>
<gene>
    <name evidence="2" type="ORF">ALC56_11340</name>
</gene>
<dbReference type="SUPFAM" id="SSF47576">
    <property type="entry name" value="Calponin-homology domain, CH-domain"/>
    <property type="match status" value="1"/>
</dbReference>
<reference evidence="2 3" key="1">
    <citation type="submission" date="2016-03" db="EMBL/GenBank/DDBJ databases">
        <title>Trachymyrmex septentrionalis WGS genome.</title>
        <authorList>
            <person name="Nygaard S."/>
            <person name="Hu H."/>
            <person name="Boomsma J."/>
            <person name="Zhang G."/>
        </authorList>
    </citation>
    <scope>NUCLEOTIDE SEQUENCE [LARGE SCALE GENOMIC DNA]</scope>
    <source>
        <strain evidence="2">Tsep2-gDNA-1</strain>
        <tissue evidence="2">Whole body</tissue>
    </source>
</reference>
<name>A0A195F191_9HYME</name>
<feature type="domain" description="Calponin-homology (CH)" evidence="1">
    <location>
        <begin position="1637"/>
        <end position="1755"/>
    </location>
</feature>
<accession>A0A195F191</accession>
<dbReference type="EMBL" id="KQ981864">
    <property type="protein sequence ID" value="KYN34233.1"/>
    <property type="molecule type" value="Genomic_DNA"/>
</dbReference>
<dbReference type="Proteomes" id="UP000078541">
    <property type="component" value="Unassembled WGS sequence"/>
</dbReference>
<dbReference type="GO" id="GO:0060271">
    <property type="term" value="P:cilium assembly"/>
    <property type="evidence" value="ECO:0007669"/>
    <property type="project" value="TreeGrafter"/>
</dbReference>
<dbReference type="PANTHER" id="PTHR45912">
    <property type="entry name" value="CILIA- AND FLAGELLA-ASSOCIATED PROTEIN 47"/>
    <property type="match status" value="1"/>
</dbReference>